<evidence type="ECO:0000313" key="1">
    <source>
        <dbReference type="EMBL" id="MBB4008041.1"/>
    </source>
</evidence>
<evidence type="ECO:0000313" key="4">
    <source>
        <dbReference type="Proteomes" id="UP000544107"/>
    </source>
</evidence>
<accession>A0A1Q9A1H6</accession>
<comment type="caution">
    <text evidence="2">The sequence shown here is derived from an EMBL/GenBank/DDBJ whole genome shotgun (WGS) entry which is preliminary data.</text>
</comment>
<protein>
    <submittedName>
        <fullName evidence="2">Uncharacterized protein</fullName>
    </submittedName>
</protein>
<dbReference type="AlphaFoldDB" id="A0A1Q9A1H6"/>
<dbReference type="OrthoDB" id="8451642at2"/>
<evidence type="ECO:0000313" key="3">
    <source>
        <dbReference type="Proteomes" id="UP000185598"/>
    </source>
</evidence>
<dbReference type="EMBL" id="JACIED010000002">
    <property type="protein sequence ID" value="MBB4008041.1"/>
    <property type="molecule type" value="Genomic_DNA"/>
</dbReference>
<proteinExistence type="predicted"/>
<dbReference type="STRING" id="887144.BJF91_09500"/>
<name>A0A1Q9A1H6_9HYPH</name>
<dbReference type="Proteomes" id="UP000185598">
    <property type="component" value="Unassembled WGS sequence"/>
</dbReference>
<reference evidence="1 4" key="2">
    <citation type="submission" date="2020-08" db="EMBL/GenBank/DDBJ databases">
        <title>Genomic Encyclopedia of Type Strains, Phase IV (KMG-IV): sequencing the most valuable type-strain genomes for metagenomic binning, comparative biology and taxonomic classification.</title>
        <authorList>
            <person name="Goeker M."/>
        </authorList>
    </citation>
    <scope>NUCLEOTIDE SEQUENCE [LARGE SCALE GENOMIC DNA]</scope>
    <source>
        <strain evidence="1 4">DSM 100021</strain>
    </source>
</reference>
<dbReference type="Proteomes" id="UP000544107">
    <property type="component" value="Unassembled WGS sequence"/>
</dbReference>
<gene>
    <name evidence="2" type="ORF">BJF91_09500</name>
    <name evidence="1" type="ORF">GGQ71_002304</name>
</gene>
<dbReference type="RefSeq" id="WP_075616401.1">
    <property type="nucleotide sequence ID" value="NZ_JACIED010000002.1"/>
</dbReference>
<evidence type="ECO:0000313" key="2">
    <source>
        <dbReference type="EMBL" id="OLP48346.1"/>
    </source>
</evidence>
<reference evidence="2 3" key="1">
    <citation type="submission" date="2016-09" db="EMBL/GenBank/DDBJ databases">
        <title>Rhizobium oryziradicis sp. nov., isolated from the root of rice.</title>
        <authorList>
            <person name="Zhao J."/>
            <person name="Zhang X."/>
        </authorList>
    </citation>
    <scope>NUCLEOTIDE SEQUENCE [LARGE SCALE GENOMIC DNA]</scope>
    <source>
        <strain evidence="2 3">14971</strain>
    </source>
</reference>
<organism evidence="2 3">
    <name type="scientific">Allorhizobium taibaishanense</name>
    <dbReference type="NCBI Taxonomy" id="887144"/>
    <lineage>
        <taxon>Bacteria</taxon>
        <taxon>Pseudomonadati</taxon>
        <taxon>Pseudomonadota</taxon>
        <taxon>Alphaproteobacteria</taxon>
        <taxon>Hyphomicrobiales</taxon>
        <taxon>Rhizobiaceae</taxon>
        <taxon>Rhizobium/Agrobacterium group</taxon>
        <taxon>Allorhizobium</taxon>
    </lineage>
</organism>
<sequence length="115" mass="13431">MSTASDISIQVLPTAFTTAEIEIHRDFARKCVRAKRFEDLSSRYMAMKAECHRRGLRACDFQAFRNAIRLTRLATARRWNVPKCYAPAYEYYYGLPAEAALITEHDGLLNLWRRR</sequence>
<dbReference type="EMBL" id="MKIN01000024">
    <property type="protein sequence ID" value="OLP48346.1"/>
    <property type="molecule type" value="Genomic_DNA"/>
</dbReference>
<keyword evidence="3" id="KW-1185">Reference proteome</keyword>